<protein>
    <submittedName>
        <fullName evidence="2">ArsR family transcriptional regulator</fullName>
    </submittedName>
</protein>
<dbReference type="GO" id="GO:0003700">
    <property type="term" value="F:DNA-binding transcription factor activity"/>
    <property type="evidence" value="ECO:0007669"/>
    <property type="project" value="InterPro"/>
</dbReference>
<reference evidence="2 3" key="1">
    <citation type="journal article" date="2015" name="Stand. Genomic Sci.">
        <title>Genomic Encyclopedia of Bacterial and Archaeal Type Strains, Phase III: the genomes of soil and plant-associated and newly described type strains.</title>
        <authorList>
            <person name="Whitman W.B."/>
            <person name="Woyke T."/>
            <person name="Klenk H.P."/>
            <person name="Zhou Y."/>
            <person name="Lilburn T.G."/>
            <person name="Beck B.J."/>
            <person name="De Vos P."/>
            <person name="Vandamme P."/>
            <person name="Eisen J.A."/>
            <person name="Garrity G."/>
            <person name="Hugenholtz P."/>
            <person name="Kyrpides N.C."/>
        </authorList>
    </citation>
    <scope>NUCLEOTIDE SEQUENCE [LARGE SCALE GENOMIC DNA]</scope>
    <source>
        <strain evidence="2 3">S2T63</strain>
    </source>
</reference>
<dbReference type="InterPro" id="IPR036388">
    <property type="entry name" value="WH-like_DNA-bd_sf"/>
</dbReference>
<evidence type="ECO:0000259" key="1">
    <source>
        <dbReference type="SMART" id="SM00418"/>
    </source>
</evidence>
<evidence type="ECO:0000313" key="2">
    <source>
        <dbReference type="EMBL" id="RLK49259.1"/>
    </source>
</evidence>
<dbReference type="CDD" id="cd00090">
    <property type="entry name" value="HTH_ARSR"/>
    <property type="match status" value="1"/>
</dbReference>
<gene>
    <name evidence="2" type="ORF">C7474_1395</name>
</gene>
<sequence>MLAYVSLQSYLCIVTDTTAPDPDATAPMRTLDAGALKALAHPLRVQMYDILAQHGAQTASRLAEMTGESSGSTSYHLRALAKHDLIREVRGKGSARERWWERPRGGVSFTNPDALGTPSGRAASQVVMTEFLNRRHQQLMRYVAQSMSAADLPELDEALIATSTVRLTPAQSTELMERLQAVVDEFSDTYRDQDDPEARPINIRADVFPLPDEL</sequence>
<dbReference type="Proteomes" id="UP000273158">
    <property type="component" value="Unassembled WGS sequence"/>
</dbReference>
<organism evidence="2 3">
    <name type="scientific">Microbacterium telephonicum</name>
    <dbReference type="NCBI Taxonomy" id="1714841"/>
    <lineage>
        <taxon>Bacteria</taxon>
        <taxon>Bacillati</taxon>
        <taxon>Actinomycetota</taxon>
        <taxon>Actinomycetes</taxon>
        <taxon>Micrococcales</taxon>
        <taxon>Microbacteriaceae</taxon>
        <taxon>Microbacterium</taxon>
    </lineage>
</organism>
<dbReference type="InterPro" id="IPR036390">
    <property type="entry name" value="WH_DNA-bd_sf"/>
</dbReference>
<dbReference type="Gene3D" id="1.10.10.10">
    <property type="entry name" value="Winged helix-like DNA-binding domain superfamily/Winged helix DNA-binding domain"/>
    <property type="match status" value="1"/>
</dbReference>
<feature type="domain" description="HTH arsR-type" evidence="1">
    <location>
        <begin position="34"/>
        <end position="157"/>
    </location>
</feature>
<name>A0A498C2H1_9MICO</name>
<dbReference type="Pfam" id="PF12840">
    <property type="entry name" value="HTH_20"/>
    <property type="match status" value="1"/>
</dbReference>
<accession>A0A498C2H1</accession>
<dbReference type="InterPro" id="IPR001845">
    <property type="entry name" value="HTH_ArsR_DNA-bd_dom"/>
</dbReference>
<dbReference type="EMBL" id="RCDB01000002">
    <property type="protein sequence ID" value="RLK49259.1"/>
    <property type="molecule type" value="Genomic_DNA"/>
</dbReference>
<proteinExistence type="predicted"/>
<dbReference type="SUPFAM" id="SSF46785">
    <property type="entry name" value="Winged helix' DNA-binding domain"/>
    <property type="match status" value="1"/>
</dbReference>
<keyword evidence="3" id="KW-1185">Reference proteome</keyword>
<comment type="caution">
    <text evidence="2">The sequence shown here is derived from an EMBL/GenBank/DDBJ whole genome shotgun (WGS) entry which is preliminary data.</text>
</comment>
<evidence type="ECO:0000313" key="3">
    <source>
        <dbReference type="Proteomes" id="UP000273158"/>
    </source>
</evidence>
<dbReference type="InterPro" id="IPR011991">
    <property type="entry name" value="ArsR-like_HTH"/>
</dbReference>
<dbReference type="SMART" id="SM00418">
    <property type="entry name" value="HTH_ARSR"/>
    <property type="match status" value="1"/>
</dbReference>
<dbReference type="AlphaFoldDB" id="A0A498C2H1"/>